<dbReference type="SUPFAM" id="SSF52047">
    <property type="entry name" value="RNI-like"/>
    <property type="match status" value="1"/>
</dbReference>
<evidence type="ECO:0008006" key="8">
    <source>
        <dbReference type="Google" id="ProtNLM"/>
    </source>
</evidence>
<evidence type="ECO:0000256" key="3">
    <source>
        <dbReference type="ARBA" id="ARBA00022737"/>
    </source>
</evidence>
<protein>
    <recommendedName>
        <fullName evidence="8">F-box domain-containing protein</fullName>
    </recommendedName>
</protein>
<dbReference type="InterPro" id="IPR032675">
    <property type="entry name" value="LRR_dom_sf"/>
</dbReference>
<dbReference type="InterPro" id="IPR050216">
    <property type="entry name" value="LRR_domain-containing"/>
</dbReference>
<evidence type="ECO:0000256" key="4">
    <source>
        <dbReference type="SAM" id="MobiDB-lite"/>
    </source>
</evidence>
<evidence type="ECO:0000256" key="2">
    <source>
        <dbReference type="ARBA" id="ARBA00022614"/>
    </source>
</evidence>
<dbReference type="Proteomes" id="UP000256970">
    <property type="component" value="Unassembled WGS sequence"/>
</dbReference>
<dbReference type="Gene3D" id="3.80.10.10">
    <property type="entry name" value="Ribonuclease Inhibitor"/>
    <property type="match status" value="2"/>
</dbReference>
<dbReference type="PANTHER" id="PTHR48051">
    <property type="match status" value="1"/>
</dbReference>
<dbReference type="SMART" id="SM00367">
    <property type="entry name" value="LRR_CC"/>
    <property type="match status" value="2"/>
</dbReference>
<gene>
    <name evidence="5" type="ORF">BQ4739_LOCUS12491</name>
    <name evidence="6" type="ORF">BQ4739_LOCUS14882</name>
</gene>
<keyword evidence="7" id="KW-1185">Reference proteome</keyword>
<proteinExistence type="predicted"/>
<keyword evidence="2" id="KW-0433">Leucine-rich repeat</keyword>
<feature type="region of interest" description="Disordered" evidence="4">
    <location>
        <begin position="107"/>
        <end position="126"/>
    </location>
</feature>
<organism evidence="5 7">
    <name type="scientific">Tetradesmus obliquus</name>
    <name type="common">Green alga</name>
    <name type="synonym">Acutodesmus obliquus</name>
    <dbReference type="NCBI Taxonomy" id="3088"/>
    <lineage>
        <taxon>Eukaryota</taxon>
        <taxon>Viridiplantae</taxon>
        <taxon>Chlorophyta</taxon>
        <taxon>core chlorophytes</taxon>
        <taxon>Chlorophyceae</taxon>
        <taxon>CS clade</taxon>
        <taxon>Sphaeropleales</taxon>
        <taxon>Scenedesmaceae</taxon>
        <taxon>Tetradesmus</taxon>
    </lineage>
</organism>
<sequence length="627" mass="69072">MENSRSSSNSRIGAAGIPTEVLPHLLRHICCLSDQSPWQAQRMLCALLCTSKSIQAAANHSCPGLLRVRLHAERSSRRARQFAGWLRSNIAVVKELHLNLPDDKKKWRRHSKTRCSQKIGLQKKRRMNMQQQMRQTMSLASICRATSATPGPLATPSSCKRCQPTASPGCPSSLKRRLINLQCLELHTSKGYNIDPVLPAAAELTALTRLHVHWLDDVQQLQHAPPQLLELGFYLQYADGRPDCLNLRHLTRLTNLISGTDLGLRLREGDKLPASLQELTVADCDSVQPLAPLRQLQKLTVDYANAQLAQHIAKLRCKLYSSAVKSTKAKSGASSSSSSSRKQRCLPKLTSLQLCGSCYARDAALTPEIVDAWLALQPALQWLEVDAVPTGMAEPVLQQLPKLLGLTQLALTDCDSFEVSPAQLGAVLGQLSGLQELRLCSFKTAKKYLDSNEIEPLAAAVAGLPRLRSLALVEMPLYMPDLQQLQPCLQQLTSLDLLDCGLSDLLVNEIVFGLAGKQQRSSSSSREACGRSEAACTKLQRLGLSDNRHVTDAALPVLAQLLPGLTYLDLMSTRVTDGSMPFLQALTQLQELMLDGTRVCLQEKQRALRLPVQRESWEERIDNPIVA</sequence>
<comment type="subcellular location">
    <subcellularLocation>
        <location evidence="1">Cytoplasm</location>
        <location evidence="1">Cytoskeleton</location>
        <location evidence="1">Cilium axoneme</location>
    </subcellularLocation>
</comment>
<keyword evidence="3" id="KW-0677">Repeat</keyword>
<evidence type="ECO:0000313" key="5">
    <source>
        <dbReference type="EMBL" id="SZX72305.1"/>
    </source>
</evidence>
<dbReference type="InterPro" id="IPR006553">
    <property type="entry name" value="Leu-rich_rpt_Cys-con_subtyp"/>
</dbReference>
<dbReference type="EMBL" id="FNXT01001217">
    <property type="protein sequence ID" value="SZX74552.1"/>
    <property type="molecule type" value="Genomic_DNA"/>
</dbReference>
<dbReference type="AlphaFoldDB" id="A0A383W3T7"/>
<dbReference type="GO" id="GO:0005930">
    <property type="term" value="C:axoneme"/>
    <property type="evidence" value="ECO:0007669"/>
    <property type="project" value="UniProtKB-SubCell"/>
</dbReference>
<dbReference type="EMBL" id="FNXT01001125">
    <property type="protein sequence ID" value="SZX72305.1"/>
    <property type="molecule type" value="Genomic_DNA"/>
</dbReference>
<evidence type="ECO:0000313" key="7">
    <source>
        <dbReference type="Proteomes" id="UP000256970"/>
    </source>
</evidence>
<name>A0A383W3T7_TETOB</name>
<accession>A0A383W3T7</accession>
<reference evidence="5 7" key="1">
    <citation type="submission" date="2016-10" db="EMBL/GenBank/DDBJ databases">
        <authorList>
            <person name="Cai Z."/>
        </authorList>
    </citation>
    <scope>NUCLEOTIDE SEQUENCE [LARGE SCALE GENOMIC DNA]</scope>
</reference>
<dbReference type="PANTHER" id="PTHR48051:SF1">
    <property type="entry name" value="RAS SUPPRESSOR PROTEIN 1"/>
    <property type="match status" value="1"/>
</dbReference>
<evidence type="ECO:0000256" key="1">
    <source>
        <dbReference type="ARBA" id="ARBA00004430"/>
    </source>
</evidence>
<evidence type="ECO:0000313" key="6">
    <source>
        <dbReference type="EMBL" id="SZX74552.1"/>
    </source>
</evidence>